<protein>
    <recommendedName>
        <fullName evidence="10">Probable lipid II flippase MurJ</fullName>
    </recommendedName>
</protein>
<comment type="function">
    <text evidence="8 10 11">Involved in peptidoglycan biosynthesis. Transports lipid-linked peptidoglycan precursors from the inner to the outer leaflet of the cytoplasmic membrane.</text>
</comment>
<dbReference type="GO" id="GO:0015648">
    <property type="term" value="F:lipid-linked peptidoglycan transporter activity"/>
    <property type="evidence" value="ECO:0007669"/>
    <property type="project" value="UniProtKB-UniRule"/>
</dbReference>
<dbReference type="AlphaFoldDB" id="A0A1W1H4L6"/>
<dbReference type="GO" id="GO:0005886">
    <property type="term" value="C:plasma membrane"/>
    <property type="evidence" value="ECO:0007669"/>
    <property type="project" value="UniProtKB-SubCell"/>
</dbReference>
<evidence type="ECO:0000256" key="10">
    <source>
        <dbReference type="HAMAP-Rule" id="MF_02078"/>
    </source>
</evidence>
<feature type="transmembrane region" description="Helical" evidence="10">
    <location>
        <begin position="354"/>
        <end position="375"/>
    </location>
</feature>
<reference evidence="12 13" key="1">
    <citation type="submission" date="2017-03" db="EMBL/GenBank/DDBJ databases">
        <authorList>
            <person name="Afonso C.L."/>
            <person name="Miller P.J."/>
            <person name="Scott M.A."/>
            <person name="Spackman E."/>
            <person name="Goraichik I."/>
            <person name="Dimitrov K.M."/>
            <person name="Suarez D.L."/>
            <person name="Swayne D.E."/>
        </authorList>
    </citation>
    <scope>NUCLEOTIDE SEQUENCE [LARGE SCALE GENOMIC DNA]</scope>
    <source>
        <strain evidence="12">PRJEB14757</strain>
    </source>
</reference>
<dbReference type="GO" id="GO:0034204">
    <property type="term" value="P:lipid translocation"/>
    <property type="evidence" value="ECO:0007669"/>
    <property type="project" value="TreeGrafter"/>
</dbReference>
<feature type="transmembrane region" description="Helical" evidence="10">
    <location>
        <begin position="137"/>
        <end position="157"/>
    </location>
</feature>
<dbReference type="GO" id="GO:0008360">
    <property type="term" value="P:regulation of cell shape"/>
    <property type="evidence" value="ECO:0007669"/>
    <property type="project" value="UniProtKB-UniRule"/>
</dbReference>
<dbReference type="RefSeq" id="WP_080797577.1">
    <property type="nucleotide sequence ID" value="NZ_LT828540.1"/>
</dbReference>
<dbReference type="Pfam" id="PF03023">
    <property type="entry name" value="MurJ"/>
    <property type="match status" value="1"/>
</dbReference>
<feature type="transmembrane region" description="Helical" evidence="10">
    <location>
        <begin position="276"/>
        <end position="298"/>
    </location>
</feature>
<evidence type="ECO:0000313" key="12">
    <source>
        <dbReference type="EMBL" id="SLM27396.1"/>
    </source>
</evidence>
<dbReference type="PRINTS" id="PR01806">
    <property type="entry name" value="VIRFACTRMVIN"/>
</dbReference>
<evidence type="ECO:0000256" key="4">
    <source>
        <dbReference type="ARBA" id="ARBA00022960"/>
    </source>
</evidence>
<dbReference type="GO" id="GO:0009252">
    <property type="term" value="P:peptidoglycan biosynthetic process"/>
    <property type="evidence" value="ECO:0007669"/>
    <property type="project" value="UniProtKB-UniRule"/>
</dbReference>
<proteinExistence type="inferred from homology"/>
<evidence type="ECO:0000256" key="3">
    <source>
        <dbReference type="ARBA" id="ARBA00022692"/>
    </source>
</evidence>
<dbReference type="PIRSF" id="PIRSF002869">
    <property type="entry name" value="MviN"/>
    <property type="match status" value="1"/>
</dbReference>
<dbReference type="STRING" id="1246637.MTBBW1_10055"/>
<sequence>MTTENSTYKKIGVASFIMMLSVFSSRIIGLAREMCIAFTGGAGGSVDAYQVAFILPEILNHVVASGFLSVTFIPIFAFYVTNNREEEGWRVFSIIFNTFGLILVILIGIAFCFTPHLVKWLAPGLTEPELFNQAVKMTRIIIPAQFFFFAGGLFMAVQFTKEKFFLPALAPLIYNIGIIVGGILLAPHIGMEGFAWGVLAGAFAGNFIIQYAGAKRVGMRILPIIDLKNPQFVKYILLTLPLMLGLTMTFSTEILLKYFGSFLSEGSIAALNYAVRVMFILVGVFGQAVGVASYPFMAKLASKGEIGELNKLLNNTLRYLCLIIPVAVLFMVLRHEIVVMLFQRGRFDSEATKLTAMVLPFIMAGTVAFAAQTVVVRGYYAMQNTWLPALLGTIAVLLSLPLFFILMKWMNAAGVALALSVSATLNTGVLFTIWNRRTKNFEATSLYLFMGKIILISCGMGIILWQFCHMLQVTIDNTCLKGALAVSILTGLLFFLLFVTAGFIFKIDEISVLLTKLYKRLKMAVFRSV</sequence>
<evidence type="ECO:0000256" key="2">
    <source>
        <dbReference type="ARBA" id="ARBA00022475"/>
    </source>
</evidence>
<dbReference type="PANTHER" id="PTHR47019">
    <property type="entry name" value="LIPID II FLIPPASE MURJ"/>
    <property type="match status" value="1"/>
</dbReference>
<comment type="subcellular location">
    <subcellularLocation>
        <location evidence="1 10">Cell membrane</location>
        <topology evidence="1 10">Multi-pass membrane protein</topology>
    </subcellularLocation>
</comment>
<dbReference type="EMBL" id="FWEV01000001">
    <property type="protein sequence ID" value="SLM27396.1"/>
    <property type="molecule type" value="Genomic_DNA"/>
</dbReference>
<keyword evidence="7 10" id="KW-0472">Membrane</keyword>
<evidence type="ECO:0000256" key="1">
    <source>
        <dbReference type="ARBA" id="ARBA00004651"/>
    </source>
</evidence>
<keyword evidence="5 10" id="KW-0573">Peptidoglycan synthesis</keyword>
<gene>
    <name evidence="10" type="primary">murJ</name>
    <name evidence="12" type="ORF">MTBBW1_10055</name>
</gene>
<dbReference type="InterPro" id="IPR004268">
    <property type="entry name" value="MurJ"/>
</dbReference>
<comment type="pathway">
    <text evidence="10">Cell wall biogenesis; peptidoglycan biosynthesis.</text>
</comment>
<keyword evidence="2 10" id="KW-1003">Cell membrane</keyword>
<dbReference type="PANTHER" id="PTHR47019:SF1">
    <property type="entry name" value="LIPID II FLIPPASE MURJ"/>
    <property type="match status" value="1"/>
</dbReference>
<keyword evidence="6 10" id="KW-1133">Transmembrane helix</keyword>
<feature type="transmembrane region" description="Helical" evidence="10">
    <location>
        <begin position="387"/>
        <end position="406"/>
    </location>
</feature>
<feature type="transmembrane region" description="Helical" evidence="10">
    <location>
        <begin position="193"/>
        <end position="214"/>
    </location>
</feature>
<dbReference type="GO" id="GO:0071555">
    <property type="term" value="P:cell wall organization"/>
    <property type="evidence" value="ECO:0007669"/>
    <property type="project" value="UniProtKB-UniRule"/>
</dbReference>
<feature type="transmembrane region" description="Helical" evidence="10">
    <location>
        <begin position="235"/>
        <end position="256"/>
    </location>
</feature>
<dbReference type="NCBIfam" id="TIGR01695">
    <property type="entry name" value="murJ_mviN"/>
    <property type="match status" value="1"/>
</dbReference>
<feature type="transmembrane region" description="Helical" evidence="10">
    <location>
        <begin position="164"/>
        <end position="187"/>
    </location>
</feature>
<comment type="similarity">
    <text evidence="9 10 11">Belongs to the MurJ/MviN family.</text>
</comment>
<feature type="transmembrane region" description="Helical" evidence="10">
    <location>
        <begin position="412"/>
        <end position="434"/>
    </location>
</feature>
<evidence type="ECO:0000256" key="5">
    <source>
        <dbReference type="ARBA" id="ARBA00022984"/>
    </source>
</evidence>
<organism evidence="12 13">
    <name type="scientific">Desulfamplus magnetovallimortis</name>
    <dbReference type="NCBI Taxonomy" id="1246637"/>
    <lineage>
        <taxon>Bacteria</taxon>
        <taxon>Pseudomonadati</taxon>
        <taxon>Thermodesulfobacteriota</taxon>
        <taxon>Desulfobacteria</taxon>
        <taxon>Desulfobacterales</taxon>
        <taxon>Desulfobacteraceae</taxon>
        <taxon>Desulfamplus</taxon>
    </lineage>
</organism>
<evidence type="ECO:0000256" key="9">
    <source>
        <dbReference type="ARBA" id="ARBA00061532"/>
    </source>
</evidence>
<dbReference type="UniPathway" id="UPA00219"/>
<keyword evidence="13" id="KW-1185">Reference proteome</keyword>
<feature type="transmembrane region" description="Helical" evidence="10">
    <location>
        <begin position="58"/>
        <end position="79"/>
    </location>
</feature>
<evidence type="ECO:0000256" key="7">
    <source>
        <dbReference type="ARBA" id="ARBA00023136"/>
    </source>
</evidence>
<feature type="transmembrane region" description="Helical" evidence="10">
    <location>
        <begin position="446"/>
        <end position="467"/>
    </location>
</feature>
<dbReference type="OrthoDB" id="9804143at2"/>
<feature type="transmembrane region" description="Helical" evidence="10">
    <location>
        <begin position="91"/>
        <end position="117"/>
    </location>
</feature>
<feature type="transmembrane region" description="Helical" evidence="10">
    <location>
        <begin position="482"/>
        <end position="505"/>
    </location>
</feature>
<dbReference type="Proteomes" id="UP000191931">
    <property type="component" value="Unassembled WGS sequence"/>
</dbReference>
<accession>A0A1W1H4L6</accession>
<keyword evidence="3 10" id="KW-0812">Transmembrane</keyword>
<evidence type="ECO:0000256" key="11">
    <source>
        <dbReference type="PIRNR" id="PIRNR002869"/>
    </source>
</evidence>
<dbReference type="CDD" id="cd13123">
    <property type="entry name" value="MATE_MurJ_like"/>
    <property type="match status" value="1"/>
</dbReference>
<evidence type="ECO:0000256" key="8">
    <source>
        <dbReference type="ARBA" id="ARBA00060041"/>
    </source>
</evidence>
<feature type="transmembrane region" description="Helical" evidence="10">
    <location>
        <begin position="319"/>
        <end position="342"/>
    </location>
</feature>
<feature type="transmembrane region" description="Helical" evidence="10">
    <location>
        <begin position="12"/>
        <end position="31"/>
    </location>
</feature>
<evidence type="ECO:0000256" key="6">
    <source>
        <dbReference type="ARBA" id="ARBA00022989"/>
    </source>
</evidence>
<name>A0A1W1H4L6_9BACT</name>
<keyword evidence="10 11" id="KW-0961">Cell wall biogenesis/degradation</keyword>
<dbReference type="InterPro" id="IPR051050">
    <property type="entry name" value="Lipid_II_flippase_MurJ/MviN"/>
</dbReference>
<keyword evidence="10 11" id="KW-0813">Transport</keyword>
<keyword evidence="4 10" id="KW-0133">Cell shape</keyword>
<evidence type="ECO:0000313" key="13">
    <source>
        <dbReference type="Proteomes" id="UP000191931"/>
    </source>
</evidence>
<dbReference type="HAMAP" id="MF_02078">
    <property type="entry name" value="MurJ_MviN"/>
    <property type="match status" value="1"/>
</dbReference>